<dbReference type="EMBL" id="JAGGLM010000005">
    <property type="protein sequence ID" value="MBP2032575.1"/>
    <property type="molecule type" value="Genomic_DNA"/>
</dbReference>
<sequence>MKYDASKLLHNLSEEGMINKKMKTSVGVYCDSVGKKMEGYAKKNAPWHNRTGNARRTIKGGSAWQDEHICDAYVGGNMDYSPFLELAKAKGMSTDNEVNMEVDADHTSLNLNAEGKYSIFRQTVRKFIPEVVTGMVNLLDKRYSSNTDRRFFRRRYHKC</sequence>
<name>A0ABS4KRB7_9CLOT</name>
<reference evidence="1 2" key="1">
    <citation type="submission" date="2021-03" db="EMBL/GenBank/DDBJ databases">
        <title>Genomic Encyclopedia of Type Strains, Phase IV (KMG-IV): sequencing the most valuable type-strain genomes for metagenomic binning, comparative biology and taxonomic classification.</title>
        <authorList>
            <person name="Goeker M."/>
        </authorList>
    </citation>
    <scope>NUCLEOTIDE SEQUENCE [LARGE SCALE GENOMIC DNA]</scope>
    <source>
        <strain evidence="1 2">DSM 28783</strain>
    </source>
</reference>
<dbReference type="Proteomes" id="UP001519307">
    <property type="component" value="Unassembled WGS sequence"/>
</dbReference>
<gene>
    <name evidence="1" type="ORF">J2Z42_001247</name>
</gene>
<evidence type="ECO:0000313" key="1">
    <source>
        <dbReference type="EMBL" id="MBP2032575.1"/>
    </source>
</evidence>
<organism evidence="1 2">
    <name type="scientific">Clostridium algifaecis</name>
    <dbReference type="NCBI Taxonomy" id="1472040"/>
    <lineage>
        <taxon>Bacteria</taxon>
        <taxon>Bacillati</taxon>
        <taxon>Bacillota</taxon>
        <taxon>Clostridia</taxon>
        <taxon>Eubacteriales</taxon>
        <taxon>Clostridiaceae</taxon>
        <taxon>Clostridium</taxon>
    </lineage>
</organism>
<keyword evidence="2" id="KW-1185">Reference proteome</keyword>
<protein>
    <submittedName>
        <fullName evidence="1">Uncharacterized protein</fullName>
    </submittedName>
</protein>
<dbReference type="RefSeq" id="WP_209701758.1">
    <property type="nucleotide sequence ID" value="NZ_JAGGLM010000005.1"/>
</dbReference>
<accession>A0ABS4KRB7</accession>
<comment type="caution">
    <text evidence="1">The sequence shown here is derived from an EMBL/GenBank/DDBJ whole genome shotgun (WGS) entry which is preliminary data.</text>
</comment>
<proteinExistence type="predicted"/>
<evidence type="ECO:0000313" key="2">
    <source>
        <dbReference type="Proteomes" id="UP001519307"/>
    </source>
</evidence>